<reference evidence="1 2" key="1">
    <citation type="submission" date="2018-09" db="EMBL/GenBank/DDBJ databases">
        <title>Complete genome sequence of Euzebya sp. DY32-46 isolated from seawater of Pacific Ocean.</title>
        <authorList>
            <person name="Xu L."/>
            <person name="Wu Y.-H."/>
            <person name="Xu X.-W."/>
        </authorList>
    </citation>
    <scope>NUCLEOTIDE SEQUENCE [LARGE SCALE GENOMIC DNA]</scope>
    <source>
        <strain evidence="1 2">DY32-46</strain>
    </source>
</reference>
<proteinExistence type="predicted"/>
<dbReference type="AlphaFoldDB" id="A0A346XZF6"/>
<evidence type="ECO:0000313" key="2">
    <source>
        <dbReference type="Proteomes" id="UP000264006"/>
    </source>
</evidence>
<organism evidence="1 2">
    <name type="scientific">Euzebya pacifica</name>
    <dbReference type="NCBI Taxonomy" id="1608957"/>
    <lineage>
        <taxon>Bacteria</taxon>
        <taxon>Bacillati</taxon>
        <taxon>Actinomycetota</taxon>
        <taxon>Nitriliruptoria</taxon>
        <taxon>Euzebyales</taxon>
    </lineage>
</organism>
<name>A0A346XZF6_9ACTN</name>
<protein>
    <submittedName>
        <fullName evidence="1">Uncharacterized protein</fullName>
    </submittedName>
</protein>
<keyword evidence="2" id="KW-1185">Reference proteome</keyword>
<gene>
    <name evidence="1" type="ORF">DVS28_a2924</name>
</gene>
<dbReference type="EMBL" id="CP031165">
    <property type="protein sequence ID" value="AXV07603.1"/>
    <property type="molecule type" value="Genomic_DNA"/>
</dbReference>
<evidence type="ECO:0000313" key="1">
    <source>
        <dbReference type="EMBL" id="AXV07603.1"/>
    </source>
</evidence>
<dbReference type="Proteomes" id="UP000264006">
    <property type="component" value="Chromosome"/>
</dbReference>
<sequence>MTAVHVRPGTTLQDGMPLYDVDGRTVVALQSSRPLHRDVGRDADSEETRLSPVRWWK</sequence>
<accession>A0A346XZF6</accession>
<dbReference type="KEGG" id="euz:DVS28_a2924"/>